<dbReference type="InterPro" id="IPR019734">
    <property type="entry name" value="TPR_rpt"/>
</dbReference>
<dbReference type="PROSITE" id="PS50005">
    <property type="entry name" value="TPR"/>
    <property type="match status" value="1"/>
</dbReference>
<dbReference type="RefSeq" id="WP_307321206.1">
    <property type="nucleotide sequence ID" value="NZ_JAUSUG010000001.1"/>
</dbReference>
<keyword evidence="4" id="KW-0472">Membrane</keyword>
<reference evidence="5 6" key="1">
    <citation type="submission" date="2023-07" db="EMBL/GenBank/DDBJ databases">
        <title>Genomic Encyclopedia of Type Strains, Phase IV (KMG-IV): sequencing the most valuable type-strain genomes for metagenomic binning, comparative biology and taxonomic classification.</title>
        <authorList>
            <person name="Goeker M."/>
        </authorList>
    </citation>
    <scope>NUCLEOTIDE SEQUENCE [LARGE SCALE GENOMIC DNA]</scope>
    <source>
        <strain evidence="5 6">DSM 9768</strain>
    </source>
</reference>
<sequence length="638" mass="71974">MYCHRCGSGKLPDDYLFCPKCGARLDCAEEQDEQEIQGQISDSEDQKRITSSDETGKEDLPENTNLQESTDNPEATIHEESMETVDNTDQQGDADKPNLEKSGENEEASEEPEGENKLNQQEKEDNAHDLEDADQIDDTEQGLDETIHTDTLEAENQFEDTNTNETANQLNETDTHETANQLEDADTYGATDIIEDTDSLVSENQDDQDRERLLNDTDLISNSSNLQEILDTSEEPTAYNKSTEVATLDPDSSLVVDPAHHELEHSSKNELELILENQQNEVLSRSNGKISLWFTIATPLISLLFISSGIIYYFFHESNINEEVLALQISGEEAALNGHFERAEQAFTEALNLRPNYSVLVDNLEEIQLAMEIRATLDEVSEKIADQEYDEAEELLYFSRERLEGQGGILFDPYHDKVNELQLLISKGKIDSQLEEQTTVGELANLLNHLALLPSGKGQELREQIIYKIVETSLGEASISLENYHFSQALSTVNRGLELAVNNSELLDLKEEIKQKQSEFSQAEQERLEEAAEVAAREDLRNRTEAVNISSFETELTEDGDLYLHGEVVNQATRTIYSITIYYSVLDGENTHVTEGHTVITPYYLSPEEKGVFEDTISLSKEYEELTVKIESITWELE</sequence>
<evidence type="ECO:0000256" key="3">
    <source>
        <dbReference type="SAM" id="MobiDB-lite"/>
    </source>
</evidence>
<evidence type="ECO:0000313" key="6">
    <source>
        <dbReference type="Proteomes" id="UP001230005"/>
    </source>
</evidence>
<organism evidence="5 6">
    <name type="scientific">Evansella vedderi</name>
    <dbReference type="NCBI Taxonomy" id="38282"/>
    <lineage>
        <taxon>Bacteria</taxon>
        <taxon>Bacillati</taxon>
        <taxon>Bacillota</taxon>
        <taxon>Bacilli</taxon>
        <taxon>Bacillales</taxon>
        <taxon>Bacillaceae</taxon>
        <taxon>Evansella</taxon>
    </lineage>
</organism>
<feature type="compositionally biased region" description="Basic and acidic residues" evidence="3">
    <location>
        <begin position="114"/>
        <end position="130"/>
    </location>
</feature>
<keyword evidence="1" id="KW-0802">TPR repeat</keyword>
<evidence type="ECO:0008006" key="7">
    <source>
        <dbReference type="Google" id="ProtNLM"/>
    </source>
</evidence>
<feature type="compositionally biased region" description="Basic and acidic residues" evidence="3">
    <location>
        <begin position="44"/>
        <end position="60"/>
    </location>
</feature>
<keyword evidence="6" id="KW-1185">Reference proteome</keyword>
<name>A0ABT9ZPA8_9BACI</name>
<comment type="caution">
    <text evidence="5">The sequence shown here is derived from an EMBL/GenBank/DDBJ whole genome shotgun (WGS) entry which is preliminary data.</text>
</comment>
<evidence type="ECO:0000256" key="4">
    <source>
        <dbReference type="SAM" id="Phobius"/>
    </source>
</evidence>
<proteinExistence type="predicted"/>
<dbReference type="EMBL" id="JAUSUG010000001">
    <property type="protein sequence ID" value="MDQ0253071.1"/>
    <property type="molecule type" value="Genomic_DNA"/>
</dbReference>
<feature type="coiled-coil region" evidence="2">
    <location>
        <begin position="499"/>
        <end position="533"/>
    </location>
</feature>
<evidence type="ECO:0000256" key="2">
    <source>
        <dbReference type="SAM" id="Coils"/>
    </source>
</evidence>
<feature type="repeat" description="TPR" evidence="1">
    <location>
        <begin position="324"/>
        <end position="357"/>
    </location>
</feature>
<feature type="transmembrane region" description="Helical" evidence="4">
    <location>
        <begin position="292"/>
        <end position="315"/>
    </location>
</feature>
<feature type="compositionally biased region" description="Polar residues" evidence="3">
    <location>
        <begin position="62"/>
        <end position="73"/>
    </location>
</feature>
<evidence type="ECO:0000256" key="1">
    <source>
        <dbReference type="PROSITE-ProRule" id="PRU00339"/>
    </source>
</evidence>
<keyword evidence="4" id="KW-1133">Transmembrane helix</keyword>
<evidence type="ECO:0000313" key="5">
    <source>
        <dbReference type="EMBL" id="MDQ0253071.1"/>
    </source>
</evidence>
<keyword evidence="2" id="KW-0175">Coiled coil</keyword>
<feature type="region of interest" description="Disordered" evidence="3">
    <location>
        <begin position="224"/>
        <end position="252"/>
    </location>
</feature>
<feature type="compositionally biased region" description="Basic and acidic residues" evidence="3">
    <location>
        <begin position="93"/>
        <end position="104"/>
    </location>
</feature>
<dbReference type="Proteomes" id="UP001230005">
    <property type="component" value="Unassembled WGS sequence"/>
</dbReference>
<gene>
    <name evidence="5" type="ORF">J2S74_000443</name>
</gene>
<keyword evidence="4" id="KW-0812">Transmembrane</keyword>
<protein>
    <recommendedName>
        <fullName evidence="7">Zinc-ribbon domain-containing protein</fullName>
    </recommendedName>
</protein>
<feature type="region of interest" description="Disordered" evidence="3">
    <location>
        <begin position="29"/>
        <end position="136"/>
    </location>
</feature>
<accession>A0ABT9ZPA8</accession>